<evidence type="ECO:0000256" key="3">
    <source>
        <dbReference type="SAM" id="Coils"/>
    </source>
</evidence>
<dbReference type="GO" id="GO:0050832">
    <property type="term" value="P:defense response to fungus"/>
    <property type="evidence" value="ECO:0007669"/>
    <property type="project" value="InterPro"/>
</dbReference>
<dbReference type="eggNOG" id="KOG4675">
    <property type="taxonomic scope" value="Eukaryota"/>
</dbReference>
<dbReference type="PROSITE" id="PS51138">
    <property type="entry name" value="ENT"/>
    <property type="match status" value="1"/>
</dbReference>
<keyword evidence="3" id="KW-0175">Coiled coil</keyword>
<dbReference type="Gene3D" id="1.10.1240.40">
    <property type="entry name" value="ENT domain"/>
    <property type="match status" value="1"/>
</dbReference>
<dbReference type="RefSeq" id="XP_010266720.1">
    <property type="nucleotide sequence ID" value="XM_010268418.2"/>
</dbReference>
<evidence type="ECO:0000313" key="7">
    <source>
        <dbReference type="RefSeq" id="XP_010266719.1"/>
    </source>
</evidence>
<comment type="subcellular location">
    <subcellularLocation>
        <location evidence="1">Nucleus</location>
    </subcellularLocation>
</comment>
<evidence type="ECO:0000256" key="2">
    <source>
        <dbReference type="ARBA" id="ARBA00023242"/>
    </source>
</evidence>
<dbReference type="STRING" id="4432.A0A1U8AU77"/>
<evidence type="ECO:0000313" key="8">
    <source>
        <dbReference type="RefSeq" id="XP_010266720.1"/>
    </source>
</evidence>
<reference evidence="7 8" key="1">
    <citation type="submission" date="2025-04" db="UniProtKB">
        <authorList>
            <consortium name="RefSeq"/>
        </authorList>
    </citation>
    <scope>IDENTIFICATION</scope>
</reference>
<dbReference type="PANTHER" id="PTHR33432:SF22">
    <property type="entry name" value="OS10G0436850 PROTEIN"/>
    <property type="match status" value="1"/>
</dbReference>
<dbReference type="KEGG" id="nnu:104604161"/>
<dbReference type="RefSeq" id="XP_010266719.1">
    <property type="nucleotide sequence ID" value="XM_010268417.2"/>
</dbReference>
<dbReference type="GeneID" id="104604161"/>
<dbReference type="InterPro" id="IPR033485">
    <property type="entry name" value="EMSY-LIKE_plant"/>
</dbReference>
<feature type="coiled-coil region" evidence="3">
    <location>
        <begin position="271"/>
        <end position="298"/>
    </location>
</feature>
<dbReference type="OrthoDB" id="1737049at2759"/>
<sequence>MDYIKHDSSGTDEDTPPQNINRNTWRTHFSANVKIPSATVSCGMDATDMKLQIHCIETEAYSAILKAFIAQSDVLSWGKEGLMTELRKELNVSDLEHRELLVKVDSDDSVRMIREWRKGTAADQRLLSNKMNPPGSVPNAVGHASQKRLKTSHSAVSSSPNYISHTQSSAAAIHSSSTKHFRDGQRDGEMASFSAQVNAGQLMKSVGHNRLVPGMGKGRAPVFQSKKGFPPPGVDNVKKRSDIIEIRATDKLIREVERVIYGGEESDPVQVEKAKLILREHERAIVEALDKLADVSDDDSPDQPRQRYIHKEMKRNGHGMSHHAIYGQGNRLNASYYGEGFGQERTDRAGIPCVDLQEGTPTP</sequence>
<dbReference type="InterPro" id="IPR005491">
    <property type="entry name" value="ENT_dom"/>
</dbReference>
<gene>
    <name evidence="7 8" type="primary">LOC104604161</name>
</gene>
<organism evidence="6 7">
    <name type="scientific">Nelumbo nucifera</name>
    <name type="common">Sacred lotus</name>
    <dbReference type="NCBI Taxonomy" id="4432"/>
    <lineage>
        <taxon>Eukaryota</taxon>
        <taxon>Viridiplantae</taxon>
        <taxon>Streptophyta</taxon>
        <taxon>Embryophyta</taxon>
        <taxon>Tracheophyta</taxon>
        <taxon>Spermatophyta</taxon>
        <taxon>Magnoliopsida</taxon>
        <taxon>Proteales</taxon>
        <taxon>Nelumbonaceae</taxon>
        <taxon>Nelumbo</taxon>
    </lineage>
</organism>
<accession>A0A1U8AU77</accession>
<dbReference type="OMA" id="EHQIHYL"/>
<evidence type="ECO:0000259" key="5">
    <source>
        <dbReference type="PROSITE" id="PS51138"/>
    </source>
</evidence>
<dbReference type="PANTHER" id="PTHR33432">
    <property type="entry name" value="PROTEIN EMSY-LIKE 4"/>
    <property type="match status" value="1"/>
</dbReference>
<feature type="region of interest" description="Disordered" evidence="4">
    <location>
        <begin position="1"/>
        <end position="23"/>
    </location>
</feature>
<evidence type="ECO:0000313" key="6">
    <source>
        <dbReference type="Proteomes" id="UP000189703"/>
    </source>
</evidence>
<dbReference type="SMART" id="SM01191">
    <property type="entry name" value="ENT"/>
    <property type="match status" value="1"/>
</dbReference>
<proteinExistence type="predicted"/>
<dbReference type="AlphaFoldDB" id="A0A1U8AU77"/>
<dbReference type="InterPro" id="IPR036142">
    <property type="entry name" value="ENT_dom-like_sf"/>
</dbReference>
<dbReference type="Proteomes" id="UP000189703">
    <property type="component" value="Unplaced"/>
</dbReference>
<name>A0A1U8AU77_NELNU</name>
<feature type="domain" description="ENT" evidence="5">
    <location>
        <begin position="49"/>
        <end position="137"/>
    </location>
</feature>
<evidence type="ECO:0000256" key="4">
    <source>
        <dbReference type="SAM" id="MobiDB-lite"/>
    </source>
</evidence>
<keyword evidence="6" id="KW-1185">Reference proteome</keyword>
<keyword evidence="2" id="KW-0539">Nucleus</keyword>
<evidence type="ECO:0000256" key="1">
    <source>
        <dbReference type="ARBA" id="ARBA00004123"/>
    </source>
</evidence>
<dbReference type="Pfam" id="PF03735">
    <property type="entry name" value="ENT"/>
    <property type="match status" value="1"/>
</dbReference>
<dbReference type="GO" id="GO:0005634">
    <property type="term" value="C:nucleus"/>
    <property type="evidence" value="ECO:0007669"/>
    <property type="project" value="UniProtKB-SubCell"/>
</dbReference>
<dbReference type="SUPFAM" id="SSF158639">
    <property type="entry name" value="ENT-like"/>
    <property type="match status" value="1"/>
</dbReference>
<protein>
    <submittedName>
        <fullName evidence="7 8">Protein EMSY-LIKE 3-like</fullName>
    </submittedName>
</protein>